<dbReference type="Pfam" id="PF24473">
    <property type="entry name" value="CON_HrpB"/>
    <property type="match status" value="1"/>
</dbReference>
<evidence type="ECO:0000256" key="1">
    <source>
        <dbReference type="ARBA" id="ARBA00022741"/>
    </source>
</evidence>
<dbReference type="Gene3D" id="3.40.50.300">
    <property type="entry name" value="P-loop containing nucleotide triphosphate hydrolases"/>
    <property type="match status" value="2"/>
</dbReference>
<dbReference type="GO" id="GO:0016787">
    <property type="term" value="F:hydrolase activity"/>
    <property type="evidence" value="ECO:0007669"/>
    <property type="project" value="UniProtKB-KW"/>
</dbReference>
<dbReference type="SUPFAM" id="SSF52540">
    <property type="entry name" value="P-loop containing nucleoside triphosphate hydrolases"/>
    <property type="match status" value="1"/>
</dbReference>
<dbReference type="FunFam" id="3.40.50.300:FF:002125">
    <property type="entry name" value="ATP-dependent helicase HrpB"/>
    <property type="match status" value="1"/>
</dbReference>
<dbReference type="CDD" id="cd17990">
    <property type="entry name" value="DEXHc_HrpB"/>
    <property type="match status" value="1"/>
</dbReference>
<dbReference type="SMART" id="SM00487">
    <property type="entry name" value="DEXDc"/>
    <property type="match status" value="1"/>
</dbReference>
<dbReference type="Proteomes" id="UP000092024">
    <property type="component" value="Unassembled WGS sequence"/>
</dbReference>
<keyword evidence="1" id="KW-0547">Nucleotide-binding</keyword>
<protein>
    <submittedName>
        <fullName evidence="8">ATP-dependent helicase HrpB</fullName>
    </submittedName>
</protein>
<dbReference type="PIRSF" id="PIRSF005496">
    <property type="entry name" value="ATP_hel_hrpB"/>
    <property type="match status" value="1"/>
</dbReference>
<feature type="domain" description="Helicase C-terminal" evidence="7">
    <location>
        <begin position="196"/>
        <end position="370"/>
    </location>
</feature>
<feature type="region of interest" description="Disordered" evidence="5">
    <location>
        <begin position="534"/>
        <end position="557"/>
    </location>
</feature>
<dbReference type="PROSITE" id="PS51192">
    <property type="entry name" value="HELICASE_ATP_BIND_1"/>
    <property type="match status" value="1"/>
</dbReference>
<dbReference type="GO" id="GO:0004386">
    <property type="term" value="F:helicase activity"/>
    <property type="evidence" value="ECO:0007669"/>
    <property type="project" value="UniProtKB-KW"/>
</dbReference>
<evidence type="ECO:0000259" key="7">
    <source>
        <dbReference type="PROSITE" id="PS51194"/>
    </source>
</evidence>
<dbReference type="Pfam" id="PF00270">
    <property type="entry name" value="DEAD"/>
    <property type="match status" value="1"/>
</dbReference>
<evidence type="ECO:0000256" key="3">
    <source>
        <dbReference type="ARBA" id="ARBA00022806"/>
    </source>
</evidence>
<feature type="region of interest" description="Disordered" evidence="5">
    <location>
        <begin position="865"/>
        <end position="888"/>
    </location>
</feature>
<dbReference type="InterPro" id="IPR027417">
    <property type="entry name" value="P-loop_NTPase"/>
</dbReference>
<feature type="domain" description="Helicase ATP-binding" evidence="6">
    <location>
        <begin position="14"/>
        <end position="178"/>
    </location>
</feature>
<dbReference type="PANTHER" id="PTHR43519">
    <property type="entry name" value="ATP-DEPENDENT RNA HELICASE HRPB"/>
    <property type="match status" value="1"/>
</dbReference>
<accession>A0A1A5YUQ8</accession>
<dbReference type="InterPro" id="IPR014001">
    <property type="entry name" value="Helicase_ATP-bd"/>
</dbReference>
<dbReference type="GO" id="GO:0003676">
    <property type="term" value="F:nucleic acid binding"/>
    <property type="evidence" value="ECO:0007669"/>
    <property type="project" value="InterPro"/>
</dbReference>
<dbReference type="GO" id="GO:0005524">
    <property type="term" value="F:ATP binding"/>
    <property type="evidence" value="ECO:0007669"/>
    <property type="project" value="UniProtKB-KW"/>
</dbReference>
<dbReference type="PROSITE" id="PS51194">
    <property type="entry name" value="HELICASE_CTER"/>
    <property type="match status" value="1"/>
</dbReference>
<dbReference type="InterPro" id="IPR013689">
    <property type="entry name" value="RNA_helicase_ATP-dep_HrpB_C"/>
</dbReference>
<evidence type="ECO:0000313" key="8">
    <source>
        <dbReference type="EMBL" id="OBR69313.1"/>
    </source>
</evidence>
<dbReference type="InterPro" id="IPR011545">
    <property type="entry name" value="DEAD/DEAH_box_helicase_dom"/>
</dbReference>
<dbReference type="AlphaFoldDB" id="A0A1A5YUQ8"/>
<dbReference type="InterPro" id="IPR056329">
    <property type="entry name" value="CON_HrpB"/>
</dbReference>
<dbReference type="EMBL" id="LYPA01000019">
    <property type="protein sequence ID" value="OBR69313.1"/>
    <property type="molecule type" value="Genomic_DNA"/>
</dbReference>
<dbReference type="InterPro" id="IPR049614">
    <property type="entry name" value="HrpB_DEXH"/>
</dbReference>
<dbReference type="SMART" id="SM00847">
    <property type="entry name" value="HA2"/>
    <property type="match status" value="1"/>
</dbReference>
<name>A0A1A5YUQ8_9BACL</name>
<keyword evidence="3 8" id="KW-0347">Helicase</keyword>
<dbReference type="Pfam" id="PF08482">
    <property type="entry name" value="HrpB_C"/>
    <property type="match status" value="1"/>
</dbReference>
<dbReference type="STRING" id="1844972.A7K91_02665"/>
<proteinExistence type="predicted"/>
<dbReference type="Pfam" id="PF00271">
    <property type="entry name" value="Helicase_C"/>
    <property type="match status" value="1"/>
</dbReference>
<dbReference type="OrthoDB" id="9808833at2"/>
<dbReference type="NCBIfam" id="TIGR01970">
    <property type="entry name" value="DEAH_box_HrpB"/>
    <property type="match status" value="1"/>
</dbReference>
<gene>
    <name evidence="8" type="ORF">A7K91_02665</name>
</gene>
<evidence type="ECO:0000256" key="4">
    <source>
        <dbReference type="ARBA" id="ARBA00022840"/>
    </source>
</evidence>
<organism evidence="8 9">
    <name type="scientific">Paenibacillus oryzae</name>
    <dbReference type="NCBI Taxonomy" id="1844972"/>
    <lineage>
        <taxon>Bacteria</taxon>
        <taxon>Bacillati</taxon>
        <taxon>Bacillota</taxon>
        <taxon>Bacilli</taxon>
        <taxon>Bacillales</taxon>
        <taxon>Paenibacillaceae</taxon>
        <taxon>Paenibacillus</taxon>
    </lineage>
</organism>
<evidence type="ECO:0000313" key="9">
    <source>
        <dbReference type="Proteomes" id="UP000092024"/>
    </source>
</evidence>
<comment type="caution">
    <text evidence="8">The sequence shown here is derived from an EMBL/GenBank/DDBJ whole genome shotgun (WGS) entry which is preliminary data.</text>
</comment>
<evidence type="ECO:0000256" key="5">
    <source>
        <dbReference type="SAM" id="MobiDB-lite"/>
    </source>
</evidence>
<sequence length="888" mass="96804">MQPLPIDEVLPGLLAALQNGNCAVLTADPGAGKTTRVPLAMLNEPWLAGGKIIMLEPRRLAARSAAAFMAKQLGEQVGERVGYRVRLDNRVSPRTVIEVVTEGILTRMLQEDPALSGVGTILFDEFHERHLHGDLGLALALQCQGILREDLRLVVMSATLDAARVAQLLGGAPVIASRGRSFPVETRYSLPDAKQRLEDRMAAAIKEALLEREGDVLAFLPGTAEIRRTARQLAEQRLPSGTSVRELHGTLSLEDQAAAIAPAPEGGRKIVLATSIAESSLTVEGVRIVVDSGLMRVSRFSPRTGMSRLETVPLSKASADQRRGRAGRLAPGLCIRLWSEAEHSRLPDFGSPEIAESDLAALRLELAVWGVDDPNELSWLTPPPAPAYGAATELLQALGCLKAAGGPTEAGKAIAALGLHPRLGAMLLRGKETGQLRLASRLAALLSERNLLPNERSADIGLRLSRLESGEREPSLKRLLAQAERWQRMLEKDGAIQSNLQSKQMGNQQSNLLSNQQSNLQSNLLSNSRLAAADEYAEEHAGPRSKENISASQRSGGAGALTTGGLLAHAYPDRIAQRRSDGRYLLAAGRGAAALTADQQLSQAPYLVVCELDDAGAEGRILLADRLDKEELQQELASFIKEEESLEWEEEARAIRGRRRVKLGTLILKETPLKSGLDPEGVAEMWLTVIREKGFSFIPFHKSAQSLLNRMRAMQAAGARDWPDFSEDALLASMQDWLKPHLGGIRTYAELEKMNMTSLLEGLLTWKQRSELDAEAPLHWSVPSGSKIPIDYSDPAKPFAAVRLQELFGLAETPRLAGGRLPLTLHLLSPAHRPVQVTQDLASFWSNGYFEVKKDLKGRYPKHYWPDNPYEATPTNRAKPRTTPGQKS</sequence>
<reference evidence="8 9" key="1">
    <citation type="submission" date="2016-05" db="EMBL/GenBank/DDBJ databases">
        <title>Paenibacillus oryzae. sp. nov., isolated from the rice root.</title>
        <authorList>
            <person name="Zhang J."/>
            <person name="Zhang X."/>
        </authorList>
    </citation>
    <scope>NUCLEOTIDE SEQUENCE [LARGE SCALE GENOMIC DNA]</scope>
    <source>
        <strain evidence="8 9">1DrF-4</strain>
    </source>
</reference>
<evidence type="ECO:0000256" key="2">
    <source>
        <dbReference type="ARBA" id="ARBA00022801"/>
    </source>
</evidence>
<dbReference type="CDD" id="cd18791">
    <property type="entry name" value="SF2_C_RHA"/>
    <property type="match status" value="1"/>
</dbReference>
<evidence type="ECO:0000259" key="6">
    <source>
        <dbReference type="PROSITE" id="PS51192"/>
    </source>
</evidence>
<dbReference type="SMART" id="SM00490">
    <property type="entry name" value="HELICc"/>
    <property type="match status" value="1"/>
</dbReference>
<keyword evidence="4" id="KW-0067">ATP-binding</keyword>
<dbReference type="RefSeq" id="WP_068678587.1">
    <property type="nucleotide sequence ID" value="NZ_LYPA01000019.1"/>
</dbReference>
<dbReference type="InterPro" id="IPR007502">
    <property type="entry name" value="Helicase-assoc_dom"/>
</dbReference>
<keyword evidence="2" id="KW-0378">Hydrolase</keyword>
<dbReference type="InterPro" id="IPR010225">
    <property type="entry name" value="HrpB"/>
</dbReference>
<feature type="compositionally biased region" description="Basic and acidic residues" evidence="5">
    <location>
        <begin position="538"/>
        <end position="547"/>
    </location>
</feature>
<keyword evidence="9" id="KW-1185">Reference proteome</keyword>
<dbReference type="Gene3D" id="1.20.120.1080">
    <property type="match status" value="1"/>
</dbReference>
<dbReference type="PANTHER" id="PTHR43519:SF1">
    <property type="entry name" value="ATP-DEPENDENT RNA HELICASE HRPB"/>
    <property type="match status" value="1"/>
</dbReference>
<dbReference type="InterPro" id="IPR001650">
    <property type="entry name" value="Helicase_C-like"/>
</dbReference>